<protein>
    <submittedName>
        <fullName evidence="1">DMT family transporter</fullName>
    </submittedName>
</protein>
<evidence type="ECO:0000313" key="2">
    <source>
        <dbReference type="Proteomes" id="UP001156484"/>
    </source>
</evidence>
<accession>A0ACD4DB59</accession>
<proteinExistence type="predicted"/>
<keyword evidence="2" id="KW-1185">Reference proteome</keyword>
<gene>
    <name evidence="1" type="ORF">OED52_11125</name>
</gene>
<dbReference type="Proteomes" id="UP001156484">
    <property type="component" value="Chromosome"/>
</dbReference>
<organism evidence="1 2">
    <name type="scientific">Rhodococcus sacchari</name>
    <dbReference type="NCBI Taxonomy" id="2962047"/>
    <lineage>
        <taxon>Bacteria</taxon>
        <taxon>Bacillati</taxon>
        <taxon>Actinomycetota</taxon>
        <taxon>Actinomycetes</taxon>
        <taxon>Mycobacteriales</taxon>
        <taxon>Nocardiaceae</taxon>
        <taxon>Rhodococcus</taxon>
    </lineage>
</organism>
<name>A0ACD4DB59_9NOCA</name>
<reference evidence="1" key="1">
    <citation type="submission" date="2022-10" db="EMBL/GenBank/DDBJ databases">
        <title>Rhodococcus ferula Z13 complete genome.</title>
        <authorList>
            <person name="Long X."/>
            <person name="Zang M."/>
        </authorList>
    </citation>
    <scope>NUCLEOTIDE SEQUENCE</scope>
    <source>
        <strain evidence="1">Z13</strain>
    </source>
</reference>
<dbReference type="EMBL" id="CP107551">
    <property type="protein sequence ID" value="UYP17282.1"/>
    <property type="molecule type" value="Genomic_DNA"/>
</dbReference>
<sequence length="304" mass="30473">MTGTAVAVLCALAAAVFIAVGSVAQQTSAAAVPDSGDLVGSLLRSPRWWAGILGDGGSYILQVIALTFGSVLLVQPLLVTSLLFALPIAAATGGRRVDRSTWLLAGALCAALAIFLLVGNPSEGRGDAAAARWALPLGAVLAVAAAAVALALASPRLRALAFGTAAGILYGVTSAFTKHVTDLAEHGIPQLLGSWQTWTLVAAGAAAIYLQQRAFQAGSLTASLPALTVGEPLAAIVLGMTVLGEHLRTDSAGLLLVGAAVVVMLATTVLLSRQQAAATGDTTPGDDTVATPAPAPPPETPRPR</sequence>
<evidence type="ECO:0000313" key="1">
    <source>
        <dbReference type="EMBL" id="UYP17282.1"/>
    </source>
</evidence>